<evidence type="ECO:0000256" key="3">
    <source>
        <dbReference type="ARBA" id="ARBA00022723"/>
    </source>
</evidence>
<evidence type="ECO:0000313" key="10">
    <source>
        <dbReference type="Proteomes" id="UP001196413"/>
    </source>
</evidence>
<comment type="caution">
    <text evidence="9">The sequence shown here is derived from an EMBL/GenBank/DDBJ whole genome shotgun (WGS) entry which is preliminary data.</text>
</comment>
<accession>A0AAD5QI93</accession>
<dbReference type="GO" id="GO:0006508">
    <property type="term" value="P:proteolysis"/>
    <property type="evidence" value="ECO:0007669"/>
    <property type="project" value="UniProtKB-KW"/>
</dbReference>
<dbReference type="GO" id="GO:0004222">
    <property type="term" value="F:metalloendopeptidase activity"/>
    <property type="evidence" value="ECO:0007669"/>
    <property type="project" value="UniProtKB-UniRule"/>
</dbReference>
<keyword evidence="3 7" id="KW-0479">Metal-binding</keyword>
<keyword evidence="6 7" id="KW-0482">Metalloprotease</keyword>
<evidence type="ECO:0000256" key="1">
    <source>
        <dbReference type="ARBA" id="ARBA00005860"/>
    </source>
</evidence>
<dbReference type="AlphaFoldDB" id="A0AAD5QI93"/>
<dbReference type="GO" id="GO:0016020">
    <property type="term" value="C:membrane"/>
    <property type="evidence" value="ECO:0007669"/>
    <property type="project" value="InterPro"/>
</dbReference>
<evidence type="ECO:0000256" key="8">
    <source>
        <dbReference type="RuleBase" id="RU366077"/>
    </source>
</evidence>
<dbReference type="SUPFAM" id="SSF55486">
    <property type="entry name" value="Metalloproteases ('zincins'), catalytic domain"/>
    <property type="match status" value="1"/>
</dbReference>
<evidence type="ECO:0000313" key="9">
    <source>
        <dbReference type="EMBL" id="KAJ1352918.1"/>
    </source>
</evidence>
<evidence type="ECO:0000256" key="2">
    <source>
        <dbReference type="ARBA" id="ARBA00022670"/>
    </source>
</evidence>
<keyword evidence="2 8" id="KW-0645">Protease</keyword>
<feature type="binding site" evidence="7">
    <location>
        <position position="82"/>
    </location>
    <ligand>
        <name>Zn(2+)</name>
        <dbReference type="ChEBI" id="CHEBI:29105"/>
        <note>catalytic</note>
    </ligand>
</feature>
<evidence type="ECO:0000256" key="7">
    <source>
        <dbReference type="PIRSR" id="PIRSR601577-2"/>
    </source>
</evidence>
<proteinExistence type="inferred from homology"/>
<dbReference type="EC" id="3.4.24.-" evidence="8"/>
<dbReference type="PANTHER" id="PTHR10942">
    <property type="entry name" value="LEISHMANOLYSIN-LIKE PEPTIDASE"/>
    <property type="match status" value="1"/>
</dbReference>
<gene>
    <name evidence="9" type="ORF">KIN20_009421</name>
</gene>
<dbReference type="Proteomes" id="UP001196413">
    <property type="component" value="Unassembled WGS sequence"/>
</dbReference>
<dbReference type="EMBL" id="JAHQIW010001561">
    <property type="protein sequence ID" value="KAJ1352918.1"/>
    <property type="molecule type" value="Genomic_DNA"/>
</dbReference>
<evidence type="ECO:0000256" key="4">
    <source>
        <dbReference type="ARBA" id="ARBA00022801"/>
    </source>
</evidence>
<dbReference type="GO" id="GO:0005737">
    <property type="term" value="C:cytoplasm"/>
    <property type="evidence" value="ECO:0007669"/>
    <property type="project" value="TreeGrafter"/>
</dbReference>
<keyword evidence="4 8" id="KW-0378">Hydrolase</keyword>
<comment type="cofactor">
    <cofactor evidence="7 8">
        <name>Zn(2+)</name>
        <dbReference type="ChEBI" id="CHEBI:29105"/>
    </cofactor>
    <text evidence="7 8">Binds 1 zinc ion per subunit.</text>
</comment>
<keyword evidence="5 7" id="KW-0862">Zinc</keyword>
<dbReference type="PANTHER" id="PTHR10942:SF44">
    <property type="entry name" value="LEISHMANOLYSIN-LIKE PEPTIDASE"/>
    <property type="match status" value="1"/>
</dbReference>
<dbReference type="Pfam" id="PF01457">
    <property type="entry name" value="Peptidase_M8"/>
    <property type="match status" value="1"/>
</dbReference>
<name>A0AAD5QI93_PARTN</name>
<organism evidence="9 10">
    <name type="scientific">Parelaphostrongylus tenuis</name>
    <name type="common">Meningeal worm</name>
    <dbReference type="NCBI Taxonomy" id="148309"/>
    <lineage>
        <taxon>Eukaryota</taxon>
        <taxon>Metazoa</taxon>
        <taxon>Ecdysozoa</taxon>
        <taxon>Nematoda</taxon>
        <taxon>Chromadorea</taxon>
        <taxon>Rhabditida</taxon>
        <taxon>Rhabditina</taxon>
        <taxon>Rhabditomorpha</taxon>
        <taxon>Strongyloidea</taxon>
        <taxon>Metastrongylidae</taxon>
        <taxon>Parelaphostrongylus</taxon>
    </lineage>
</organism>
<sequence length="251" mass="28949">MDLFRHELMHALGFGTLSPVSTFQKGPASILYNWTYSWDRSSQQLAKRHFLDFALNAAEVAKKHLGCPSLIGIEADSADKFHLNEYIFGNELMTPFLSNVANRFSYISAAILEETYFGDRPWYRVNRSAIRWEHNSLWYGRQWGCTFAEKSCFDFIADRIKSKKSVFPFCTENDYVASGINYKVTKMPVKSKRTKCWSRPIMKEDMADNGVMAYPLYKRSSSILQGLVGSTPNQRFCPMAEVFVDDRYNIL</sequence>
<protein>
    <recommendedName>
        <fullName evidence="8">Leishmanolysin-like peptidase</fullName>
        <ecNumber evidence="8">3.4.24.-</ecNumber>
    </recommendedName>
</protein>
<comment type="similarity">
    <text evidence="1 8">Belongs to the peptidase M8 family.</text>
</comment>
<evidence type="ECO:0000256" key="6">
    <source>
        <dbReference type="ARBA" id="ARBA00023049"/>
    </source>
</evidence>
<dbReference type="Gene3D" id="3.90.132.10">
    <property type="entry name" value="Leishmanolysin , domain 2"/>
    <property type="match status" value="1"/>
</dbReference>
<keyword evidence="10" id="KW-1185">Reference proteome</keyword>
<dbReference type="InterPro" id="IPR001577">
    <property type="entry name" value="Peptidase_M8"/>
</dbReference>
<evidence type="ECO:0000256" key="5">
    <source>
        <dbReference type="ARBA" id="ARBA00022833"/>
    </source>
</evidence>
<dbReference type="GO" id="GO:0046872">
    <property type="term" value="F:metal ion binding"/>
    <property type="evidence" value="ECO:0007669"/>
    <property type="project" value="UniProtKB-KW"/>
</dbReference>
<reference evidence="9" key="1">
    <citation type="submission" date="2021-06" db="EMBL/GenBank/DDBJ databases">
        <title>Parelaphostrongylus tenuis whole genome reference sequence.</title>
        <authorList>
            <person name="Garwood T.J."/>
            <person name="Larsen P.A."/>
            <person name="Fountain-Jones N.M."/>
            <person name="Garbe J.R."/>
            <person name="Macchietto M.G."/>
            <person name="Kania S.A."/>
            <person name="Gerhold R.W."/>
            <person name="Richards J.E."/>
            <person name="Wolf T.M."/>
        </authorList>
    </citation>
    <scope>NUCLEOTIDE SEQUENCE</scope>
    <source>
        <strain evidence="9">MNPRO001-30</strain>
        <tissue evidence="9">Meninges</tissue>
    </source>
</reference>
<dbReference type="GO" id="GO:0007155">
    <property type="term" value="P:cell adhesion"/>
    <property type="evidence" value="ECO:0007669"/>
    <property type="project" value="InterPro"/>
</dbReference>